<evidence type="ECO:0000256" key="2">
    <source>
        <dbReference type="ARBA" id="ARBA00022692"/>
    </source>
</evidence>
<sequence length="1897" mass="197921">MKGNTSFHLLLAVVFAVYVTAVFGQAGGNSTVPASSNDTQAFVNGTNGNGTWVPPPDGNATSPFGNGTYPPLMGGNGTYPPGNGTYPPPMNGNGTYPPGNGTYPPPMDGNETYPSGNGTYPPPMNGNGTYPQNNGTYMYGNGTYCAPGNETCYPPGNGTYPPPYNGNGTYCSPGNGTCYPPGNGTYPPPMDGNGTYCSPGNGTCYPPGNGTYPPPMDGNGTYCPPGNEKCYPPGNGTYPPPMDGNGTYCSPGNGTCYPPGNGTYPPPYNGNGTSCPLGNGMCYPSGNGTYPPPYNGNGTYYPGNWTYYPPMNGDGPNPPMNGNWSYLPPGPGFTGPFGYPLYPVYNVEYNGMSYDVTWVSVYPPAQPGTYAPPYPYPIWSIADGSKNRTWYPLPYPFPCPSSGNRTEGYAPTSSYPPKYPQSSYPPMYSETKPPLSGSPPSMSGNYPSQTAVPPMSGTWTASPPPFNSGLPSPGYSSFGPSSGAGPVSSWNGPSFAPSSVGPAPSGAPSSWNGPSFAPSSVGPASPSGAPSSWSGPSFAPSSVGPAPSGSPSSWNGPSSVPSGSPSPAPSSFDQSSWNGPSSVPSSVGPAPSGSPSSWNVPSSVPSGSPSPAPSSFDQSSWNGPSSVPSSVGPAPSGAPSSWNVPSSVPSGSPSPAPSSFDQSSWSGPSSAPSGSPSPAPSSFSPSSAPDSSNSSPWPSATPSPPARRRVRRQVMENQFNASSPTGSNKTAFPYEVCSPTPPGYNASGWGYPTPLPATEASQHSLPFPVEWFRHFGIEPPHFDDEISPKTIFNGTSPLDGVFWPWDKKNGSGNAGPPFPFPRFPDHPEWNVTFRGPFWPEFPNMSDVESSTEKPWPEFPFFPLPNGNRTWPVPFSIPVFWPEDPQPPEIGFPWDKVNGTQPPFPNVPWDPKNNASLPSFPHFPWDPNGNGSFPEIPGIPGFPGFPWDPKKNETGTPGTPQGPKPNVTIPGIPGFPGSGGDKPSGVVPSPSPSPSPVVPVIDPCPVPPRKASIVFSGSALVDPASRVFKPSGSGQANLAVEPFQCQYAYTLIYWNVDLVRSSTGPNTTEGAGKPSYSLMYPLPLQTLSASEHTVTAQAMFVAYNGRLVANVTTVASFSIKKPLSRPLLSNLNGTVSGAVPLVLDASDTVDGIDPCYFVMFKGYAAWKKCLSLNPGSGSSVAQPVVVVFSCQNRIEKTPCPFNLTSTTTVDQILSGRDVTNTTFRAFEVRRDDEEGFLYIGTDTPYFTIPVSSLRPGDYIFRVFTFRSEQESPPKSPPVNLMIETTKYYAKVALTINGVGSTFVGGSSAYITSNVVTNSPDLVYNWALIAGNGGEVSLAKVTKPVGKGGLKIDSSQLDDGQYTVYLTLTDSHNTTATAATTFSVTKTLPPISSCSISPSNGQELTTLFTVSCSDISVGSYYYSYRIKGVETGIAYPGSSTQSFLLPSGFESDGYRVEVRVRSYIPGTLYISDPYTLYVNVTAQTITDDNLSDTYVNLFSSGSSSLTVAAMESFTSKLLASNTTSEAAKNATGQVIQALTGTIDASTETAESASSKTEALAKLLDTGAVDDSSKANVGKGVAVLAQVLATTGADQSTLENLASAALGSVVSSDSDSSSGDTFTETMGYVGDALSNTLSPGENATISVQGTRLDVVSATIESIPDNIGEKPSNPARRLSRRAAATSCSAQVGESLQQTLNDTVGDTQVVVIKSTCVGNSPYPVTANDTNAGSSTLTAGMLTLKVNVDGVPFNDTLEKPIRITIPTSYTSTASLHRRYVHALTKRSTTTYTAHCAKWESSTSAWNTTACSTLDTSTGGSSTTCDCTSLGSYSIVIKAASTPDGQSPGDTPDSGSSVSKGVIAGATVGSVVGVVIVAAGIWYFLLKKPAKNVGAPQPEMQQQH</sequence>
<dbReference type="InterPro" id="IPR002859">
    <property type="entry name" value="PKD/REJ-like"/>
</dbReference>
<dbReference type="VEuPathDB" id="FungiDB:SPPG_05334"/>
<name>A0A0L0HFW0_SPIPD</name>
<feature type="compositionally biased region" description="Polar residues" evidence="6">
    <location>
        <begin position="445"/>
        <end position="461"/>
    </location>
</feature>
<dbReference type="InterPro" id="IPR046338">
    <property type="entry name" value="GAIN_dom_sf"/>
</dbReference>
<dbReference type="Gene3D" id="2.60.220.50">
    <property type="match status" value="1"/>
</dbReference>
<evidence type="ECO:0000256" key="1">
    <source>
        <dbReference type="ARBA" id="ARBA00004370"/>
    </source>
</evidence>
<keyword evidence="4 7" id="KW-0472">Membrane</keyword>
<feature type="domain" description="GAIN-B" evidence="9">
    <location>
        <begin position="1630"/>
        <end position="1836"/>
    </location>
</feature>
<dbReference type="Proteomes" id="UP000053201">
    <property type="component" value="Unassembled WGS sequence"/>
</dbReference>
<keyword evidence="11" id="KW-1185">Reference proteome</keyword>
<evidence type="ECO:0000256" key="5">
    <source>
        <dbReference type="ARBA" id="ARBA00023157"/>
    </source>
</evidence>
<feature type="compositionally biased region" description="Low complexity" evidence="6">
    <location>
        <begin position="426"/>
        <end position="444"/>
    </location>
</feature>
<evidence type="ECO:0000256" key="3">
    <source>
        <dbReference type="ARBA" id="ARBA00022989"/>
    </source>
</evidence>
<evidence type="ECO:0000256" key="4">
    <source>
        <dbReference type="ARBA" id="ARBA00023136"/>
    </source>
</evidence>
<dbReference type="InParanoid" id="A0A0L0HFW0"/>
<dbReference type="InterPro" id="IPR057244">
    <property type="entry name" value="GAIN_B"/>
</dbReference>
<proteinExistence type="predicted"/>
<feature type="region of interest" description="Disordered" evidence="6">
    <location>
        <begin position="426"/>
        <end position="465"/>
    </location>
</feature>
<feature type="region of interest" description="Disordered" evidence="6">
    <location>
        <begin position="944"/>
        <end position="995"/>
    </location>
</feature>
<evidence type="ECO:0000313" key="10">
    <source>
        <dbReference type="EMBL" id="KNC99962.1"/>
    </source>
</evidence>
<keyword evidence="2 7" id="KW-0812">Transmembrane</keyword>
<dbReference type="OMA" id="ITQPQVQ"/>
<gene>
    <name evidence="10" type="ORF">SPPG_05334</name>
</gene>
<reference evidence="10 11" key="1">
    <citation type="submission" date="2009-08" db="EMBL/GenBank/DDBJ databases">
        <title>The Genome Sequence of Spizellomyces punctatus strain DAOM BR117.</title>
        <authorList>
            <consortium name="The Broad Institute Genome Sequencing Platform"/>
            <person name="Russ C."/>
            <person name="Cuomo C."/>
            <person name="Shea T."/>
            <person name="Young S.K."/>
            <person name="Zeng Q."/>
            <person name="Koehrsen M."/>
            <person name="Haas B."/>
            <person name="Borodovsky M."/>
            <person name="Guigo R."/>
            <person name="Alvarado L."/>
            <person name="Berlin A."/>
            <person name="Bochicchio J."/>
            <person name="Borenstein D."/>
            <person name="Chapman S."/>
            <person name="Chen Z."/>
            <person name="Engels R."/>
            <person name="Freedman E."/>
            <person name="Gellesch M."/>
            <person name="Goldberg J."/>
            <person name="Griggs A."/>
            <person name="Gujja S."/>
            <person name="Heiman D."/>
            <person name="Hepburn T."/>
            <person name="Howarth C."/>
            <person name="Jen D."/>
            <person name="Larson L."/>
            <person name="Lewis B."/>
            <person name="Mehta T."/>
            <person name="Park D."/>
            <person name="Pearson M."/>
            <person name="Roberts A."/>
            <person name="Saif S."/>
            <person name="Shenoy N."/>
            <person name="Sisk P."/>
            <person name="Stolte C."/>
            <person name="Sykes S."/>
            <person name="Thomson T."/>
            <person name="Walk T."/>
            <person name="White J."/>
            <person name="Yandava C."/>
            <person name="Burger G."/>
            <person name="Gray M.W."/>
            <person name="Holland P.W.H."/>
            <person name="King N."/>
            <person name="Lang F.B.F."/>
            <person name="Roger A.J."/>
            <person name="Ruiz-Trillo I."/>
            <person name="Lander E."/>
            <person name="Nusbaum C."/>
        </authorList>
    </citation>
    <scope>NUCLEOTIDE SEQUENCE [LARGE SCALE GENOMIC DNA]</scope>
    <source>
        <strain evidence="10 11">DAOM BR117</strain>
    </source>
</reference>
<feature type="compositionally biased region" description="Low complexity" evidence="6">
    <location>
        <begin position="78"/>
        <end position="102"/>
    </location>
</feature>
<evidence type="ECO:0000256" key="8">
    <source>
        <dbReference type="SAM" id="SignalP"/>
    </source>
</evidence>
<keyword evidence="3 7" id="KW-1133">Transmembrane helix</keyword>
<dbReference type="RefSeq" id="XP_016608002.1">
    <property type="nucleotide sequence ID" value="XM_016753555.1"/>
</dbReference>
<feature type="signal peptide" evidence="8">
    <location>
        <begin position="1"/>
        <end position="24"/>
    </location>
</feature>
<evidence type="ECO:0000313" key="11">
    <source>
        <dbReference type="Proteomes" id="UP000053201"/>
    </source>
</evidence>
<feature type="compositionally biased region" description="Low complexity" evidence="6">
    <location>
        <begin position="496"/>
        <end position="698"/>
    </location>
</feature>
<dbReference type="OrthoDB" id="2129857at2759"/>
<dbReference type="GO" id="GO:0016020">
    <property type="term" value="C:membrane"/>
    <property type="evidence" value="ECO:0007669"/>
    <property type="project" value="UniProtKB-SubCell"/>
</dbReference>
<feature type="region of interest" description="Disordered" evidence="6">
    <location>
        <begin position="30"/>
        <end position="128"/>
    </location>
</feature>
<feature type="region of interest" description="Disordered" evidence="6">
    <location>
        <begin position="496"/>
        <end position="710"/>
    </location>
</feature>
<dbReference type="PROSITE" id="PS50221">
    <property type="entry name" value="GAIN_B"/>
    <property type="match status" value="1"/>
</dbReference>
<feature type="transmembrane region" description="Helical" evidence="7">
    <location>
        <begin position="1855"/>
        <end position="1878"/>
    </location>
</feature>
<feature type="compositionally biased region" description="Polar residues" evidence="6">
    <location>
        <begin position="30"/>
        <end position="50"/>
    </location>
</feature>
<accession>A0A0L0HFW0</accession>
<keyword evidence="8" id="KW-0732">Signal</keyword>
<evidence type="ECO:0000259" key="9">
    <source>
        <dbReference type="PROSITE" id="PS50221"/>
    </source>
</evidence>
<evidence type="ECO:0000256" key="6">
    <source>
        <dbReference type="SAM" id="MobiDB-lite"/>
    </source>
</evidence>
<comment type="subcellular location">
    <subcellularLocation>
        <location evidence="1">Membrane</location>
    </subcellularLocation>
</comment>
<evidence type="ECO:0000256" key="7">
    <source>
        <dbReference type="SAM" id="Phobius"/>
    </source>
</evidence>
<dbReference type="EMBL" id="KQ257457">
    <property type="protein sequence ID" value="KNC99962.1"/>
    <property type="molecule type" value="Genomic_DNA"/>
</dbReference>
<keyword evidence="5" id="KW-1015">Disulfide bond</keyword>
<dbReference type="Pfam" id="PF02010">
    <property type="entry name" value="REJ"/>
    <property type="match status" value="1"/>
</dbReference>
<dbReference type="STRING" id="645134.A0A0L0HFW0"/>
<dbReference type="GeneID" id="27688718"/>
<protein>
    <recommendedName>
        <fullName evidence="9">GAIN-B domain-containing protein</fullName>
    </recommendedName>
</protein>
<organism evidence="10 11">
    <name type="scientific">Spizellomyces punctatus (strain DAOM BR117)</name>
    <dbReference type="NCBI Taxonomy" id="645134"/>
    <lineage>
        <taxon>Eukaryota</taxon>
        <taxon>Fungi</taxon>
        <taxon>Fungi incertae sedis</taxon>
        <taxon>Chytridiomycota</taxon>
        <taxon>Chytridiomycota incertae sedis</taxon>
        <taxon>Chytridiomycetes</taxon>
        <taxon>Spizellomycetales</taxon>
        <taxon>Spizellomycetaceae</taxon>
        <taxon>Spizellomyces</taxon>
    </lineage>
</organism>
<feature type="chain" id="PRO_5005539922" description="GAIN-B domain-containing protein" evidence="8">
    <location>
        <begin position="25"/>
        <end position="1897"/>
    </location>
</feature>